<accession>A0ABM7S5G1</accession>
<proteinExistence type="predicted"/>
<evidence type="ECO:0000313" key="1">
    <source>
        <dbReference type="EMBL" id="BCY28283.1"/>
    </source>
</evidence>
<dbReference type="RefSeq" id="WP_221259886.1">
    <property type="nucleotide sequence ID" value="NZ_AP024749.1"/>
</dbReference>
<organism evidence="1 2">
    <name type="scientific">Flavobacterium okayamense</name>
    <dbReference type="NCBI Taxonomy" id="2830782"/>
    <lineage>
        <taxon>Bacteria</taxon>
        <taxon>Pseudomonadati</taxon>
        <taxon>Bacteroidota</taxon>
        <taxon>Flavobacteriia</taxon>
        <taxon>Flavobacteriales</taxon>
        <taxon>Flavobacteriaceae</taxon>
        <taxon>Flavobacterium</taxon>
    </lineage>
</organism>
<evidence type="ECO:0000313" key="2">
    <source>
        <dbReference type="Proteomes" id="UP000825258"/>
    </source>
</evidence>
<keyword evidence="2" id="KW-1185">Reference proteome</keyword>
<gene>
    <name evidence="1" type="ORF">KK2020170_11510</name>
</gene>
<reference evidence="1 2" key="1">
    <citation type="submission" date="2021-06" db="EMBL/GenBank/DDBJ databases">
        <title>Whole genome sequences of Flavobacterium sp. KK2020170 and assembly.</title>
        <authorList>
            <person name="Kitahara K."/>
            <person name="Miyoshi S."/>
            <person name="Uesaka K."/>
        </authorList>
    </citation>
    <scope>NUCLEOTIDE SEQUENCE [LARGE SCALE GENOMIC DNA]</scope>
    <source>
        <strain evidence="1 2">KK2020170</strain>
    </source>
</reference>
<sequence>MKEDKIEIYLTKERIESNDGVSIKDFYTEEKLQNLPDYSIERINNLINKNVRIDTLREYRNIIYCGNFKANFEELERNPIINDSEIINFNTKKSAFKFDNSVLEKLSKIELNTNYIGKQFAVCINKKPIMFGYILNSFENYYSENYFLDISNTKFKNLHENDKVTSFLHYGKDFRPLDTIKEKEFIKALKNTNRLVQE</sequence>
<protein>
    <submittedName>
        <fullName evidence="1">Uncharacterized protein</fullName>
    </submittedName>
</protein>
<name>A0ABM7S5G1_9FLAO</name>
<dbReference type="EMBL" id="AP024749">
    <property type="protein sequence ID" value="BCY28283.1"/>
    <property type="molecule type" value="Genomic_DNA"/>
</dbReference>
<dbReference type="Proteomes" id="UP000825258">
    <property type="component" value="Chromosome"/>
</dbReference>